<name>A0A239PK31_9PROT</name>
<evidence type="ECO:0000313" key="3">
    <source>
        <dbReference type="Proteomes" id="UP000198346"/>
    </source>
</evidence>
<reference evidence="2 3" key="1">
    <citation type="submission" date="2017-07" db="EMBL/GenBank/DDBJ databases">
        <authorList>
            <person name="Sun Z.S."/>
            <person name="Albrecht U."/>
            <person name="Echele G."/>
            <person name="Lee C.C."/>
        </authorList>
    </citation>
    <scope>NUCLEOTIDE SEQUENCE [LARGE SCALE GENOMIC DNA]</scope>
    <source>
        <strain evidence="2 3">CGMCC 1.12710</strain>
    </source>
</reference>
<dbReference type="Gene3D" id="3.90.1200.10">
    <property type="match status" value="1"/>
</dbReference>
<feature type="domain" description="Aminoglycoside phosphotransferase" evidence="1">
    <location>
        <begin position="30"/>
        <end position="294"/>
    </location>
</feature>
<dbReference type="Gene3D" id="3.30.200.20">
    <property type="entry name" value="Phosphorylase Kinase, domain 1"/>
    <property type="match status" value="1"/>
</dbReference>
<dbReference type="SUPFAM" id="SSF56112">
    <property type="entry name" value="Protein kinase-like (PK-like)"/>
    <property type="match status" value="1"/>
</dbReference>
<accession>A0A239PK31</accession>
<keyword evidence="3" id="KW-1185">Reference proteome</keyword>
<gene>
    <name evidence="2" type="ORF">SAMN06297382_0667</name>
</gene>
<protein>
    <recommendedName>
        <fullName evidence="1">Aminoglycoside phosphotransferase domain-containing protein</fullName>
    </recommendedName>
</protein>
<sequence>MTLAASSLSEDRQAARAAFLAAAGWAEAEARPLAGDASTRSYERLSLGGRTALLMNAPPAAESAPCPPGASADERRRLGYNAMARLAGPNLNAFLAVAETLRAAGLSAPAVYAADAATGFALIEDLGDDLYSRAIAAGADERALYEAAIDALLALAEAAPPPPTTAGYAMLDYDRIAMEAEIGLLPEWWRRLRAGAPAPASLTADYFAAWAGLLDALSAPSLMALRDYHADNLLWLPWREGPARVGIIDFQDALVGQPAYDLVSLLEDARRDVGEDLAEAMIARYCARARDAGRFDEEAFRRDYAILAAQRNAKILGIFARLVLRDGKTRYAALLPRVEALFRRDLARPPLAPVRAMIERRFPELAP</sequence>
<dbReference type="InterPro" id="IPR002575">
    <property type="entry name" value="Aminoglycoside_PTrfase"/>
</dbReference>
<dbReference type="OrthoDB" id="9809275at2"/>
<evidence type="ECO:0000259" key="1">
    <source>
        <dbReference type="Pfam" id="PF01636"/>
    </source>
</evidence>
<organism evidence="2 3">
    <name type="scientific">Amphiplicatus metriothermophilus</name>
    <dbReference type="NCBI Taxonomy" id="1519374"/>
    <lineage>
        <taxon>Bacteria</taxon>
        <taxon>Pseudomonadati</taxon>
        <taxon>Pseudomonadota</taxon>
        <taxon>Alphaproteobacteria</taxon>
        <taxon>Parvularculales</taxon>
        <taxon>Parvularculaceae</taxon>
        <taxon>Amphiplicatus</taxon>
    </lineage>
</organism>
<dbReference type="Proteomes" id="UP000198346">
    <property type="component" value="Unassembled WGS sequence"/>
</dbReference>
<evidence type="ECO:0000313" key="2">
    <source>
        <dbReference type="EMBL" id="SNT68171.1"/>
    </source>
</evidence>
<dbReference type="InterPro" id="IPR011009">
    <property type="entry name" value="Kinase-like_dom_sf"/>
</dbReference>
<dbReference type="RefSeq" id="WP_089411139.1">
    <property type="nucleotide sequence ID" value="NZ_FZQA01000001.1"/>
</dbReference>
<dbReference type="AlphaFoldDB" id="A0A239PK31"/>
<dbReference type="EMBL" id="FZQA01000001">
    <property type="protein sequence ID" value="SNT68171.1"/>
    <property type="molecule type" value="Genomic_DNA"/>
</dbReference>
<dbReference type="Pfam" id="PF01636">
    <property type="entry name" value="APH"/>
    <property type="match status" value="1"/>
</dbReference>
<proteinExistence type="predicted"/>